<dbReference type="EMBL" id="JQFZ01000212">
    <property type="protein sequence ID" value="KGO54883.1"/>
    <property type="molecule type" value="Genomic_DNA"/>
</dbReference>
<reference evidence="2 3" key="1">
    <citation type="journal article" date="2015" name="Mol. Plant Microbe Interact.">
        <title>Genome, transcriptome, and functional analyses of Penicillium expansum provide new insights into secondary metabolism and pathogenicity.</title>
        <authorList>
            <person name="Ballester A.R."/>
            <person name="Marcet-Houben M."/>
            <person name="Levin E."/>
            <person name="Sela N."/>
            <person name="Selma-Lazaro C."/>
            <person name="Carmona L."/>
            <person name="Wisniewski M."/>
            <person name="Droby S."/>
            <person name="Gonzalez-Candelas L."/>
            <person name="Gabaldon T."/>
        </authorList>
    </citation>
    <scope>NUCLEOTIDE SEQUENCE [LARGE SCALE GENOMIC DNA]</scope>
    <source>
        <strain evidence="2 3">MD-8</strain>
    </source>
</reference>
<feature type="compositionally biased region" description="Polar residues" evidence="1">
    <location>
        <begin position="310"/>
        <end position="332"/>
    </location>
</feature>
<name>A0A0A2I9Y5_PENEN</name>
<gene>
    <name evidence="2" type="ORF">PEX2_089140</name>
</gene>
<evidence type="ECO:0000313" key="3">
    <source>
        <dbReference type="Proteomes" id="UP000030143"/>
    </source>
</evidence>
<evidence type="ECO:0000313" key="2">
    <source>
        <dbReference type="EMBL" id="KGO54883.1"/>
    </source>
</evidence>
<feature type="compositionally biased region" description="Polar residues" evidence="1">
    <location>
        <begin position="419"/>
        <end position="432"/>
    </location>
</feature>
<protein>
    <recommendedName>
        <fullName evidence="4">Zn(2)-C6 fungal-type domain-containing protein</fullName>
    </recommendedName>
</protein>
<organism evidence="2 3">
    <name type="scientific">Penicillium expansum</name>
    <name type="common">Blue mold rot fungus</name>
    <dbReference type="NCBI Taxonomy" id="27334"/>
    <lineage>
        <taxon>Eukaryota</taxon>
        <taxon>Fungi</taxon>
        <taxon>Dikarya</taxon>
        <taxon>Ascomycota</taxon>
        <taxon>Pezizomycotina</taxon>
        <taxon>Eurotiomycetes</taxon>
        <taxon>Eurotiomycetidae</taxon>
        <taxon>Eurotiales</taxon>
        <taxon>Aspergillaceae</taxon>
        <taxon>Penicillium</taxon>
    </lineage>
</organism>
<comment type="caution">
    <text evidence="2">The sequence shown here is derived from an EMBL/GenBank/DDBJ whole genome shotgun (WGS) entry which is preliminary data.</text>
</comment>
<feature type="compositionally biased region" description="Polar residues" evidence="1">
    <location>
        <begin position="151"/>
        <end position="168"/>
    </location>
</feature>
<dbReference type="OrthoDB" id="5303703at2759"/>
<accession>A0A0A2I9Y5</accession>
<proteinExistence type="predicted"/>
<dbReference type="HOGENOM" id="CLU_033923_0_0_1"/>
<dbReference type="VEuPathDB" id="FungiDB:PEXP_044980"/>
<feature type="region of interest" description="Disordered" evidence="1">
    <location>
        <begin position="273"/>
        <end position="432"/>
    </location>
</feature>
<dbReference type="GeneID" id="27681604"/>
<dbReference type="PhylomeDB" id="A0A0A2I9Y5"/>
<evidence type="ECO:0008006" key="4">
    <source>
        <dbReference type="Google" id="ProtNLM"/>
    </source>
</evidence>
<feature type="compositionally biased region" description="Low complexity" evidence="1">
    <location>
        <begin position="276"/>
        <end position="293"/>
    </location>
</feature>
<dbReference type="STRING" id="27334.A0A0A2I9Y5"/>
<feature type="region of interest" description="Disordered" evidence="1">
    <location>
        <begin position="45"/>
        <end position="122"/>
    </location>
</feature>
<dbReference type="Proteomes" id="UP000030143">
    <property type="component" value="Unassembled WGS sequence"/>
</dbReference>
<evidence type="ECO:0000256" key="1">
    <source>
        <dbReference type="SAM" id="MobiDB-lite"/>
    </source>
</evidence>
<dbReference type="RefSeq" id="XP_016597180.1">
    <property type="nucleotide sequence ID" value="XM_016746184.1"/>
</dbReference>
<keyword evidence="3" id="KW-1185">Reference proteome</keyword>
<feature type="region of interest" description="Disordered" evidence="1">
    <location>
        <begin position="140"/>
        <end position="175"/>
    </location>
</feature>
<dbReference type="AlphaFoldDB" id="A0A0A2I9Y5"/>
<feature type="compositionally biased region" description="Polar residues" evidence="1">
    <location>
        <begin position="354"/>
        <end position="379"/>
    </location>
</feature>
<sequence>MAYSPERLVRAHQLFGRRTGKFCMLPHLAGPYHLRQRASKRAAAIASWHDNDEDEDYSPSNKRTPTKRKLSFFNGGDEDTRSDKRARSMSPTSTLRARLSPDPGREDSVSPSTPSPHSEPDSWDRYWAVNLEIETPNSRYSLRSRNKESLSDSPQKSDTANVETSASKPTDDVVPANTELPLRVCDACKEIGLECSLASDPDPFAYPCTTCEVDDVFCVVSPPPKWKRSCEICKGRKLCSYRYADYDHSQPCLECRNHGFECVAGPARHPPFGLFSTSEPSEPSSSPKVDSPETSNSLHGGSPQPDVSELSKTSEQISFQKINSPPSSNPPHGTQEVAAIEVSKPPSPSAIQPKVQTSETNPTKNNWELPSPPFSQAQPSVVEAPKPHEVIVLTDSDDDTPKTPKTPKRKPSPIYISDSLESPTHTTVSNPTVSNTIASQPANIHRIWTELAHPVVFLADDSDASPPCHWCNNFAYGINGLGPRNPEVWTVDNGTIVELQDGHTGEGKEQSRMCFSCTWDRCKIIQCSHNTLDRLPMPLSPKDAARNDAVTLLRQATDAMTDPETGKAGPYFPSPIYEWCSLCREPAFGSCQALQPIDAYAEVVNCDEESHGCGLMLCEYCLDLTKRFKGDLNAVVAWGRNDQSNPISYRADVEYLLSGAENNTMYKLYMEER</sequence>